<dbReference type="PANTHER" id="PTHR11590:SF36">
    <property type="entry name" value="PROTEIN-GLUTAMINE GAMMA-GLUTAMYLTRANSFERASE E"/>
    <property type="match status" value="1"/>
</dbReference>
<reference evidence="2 3" key="1">
    <citation type="submission" date="2019-01" db="EMBL/GenBank/DDBJ databases">
        <authorList>
            <person name="Deng T."/>
        </authorList>
    </citation>
    <scope>NUCLEOTIDE SEQUENCE [LARGE SCALE GENOMIC DNA]</scope>
    <source>
        <strain evidence="2 3">F8825</strain>
    </source>
</reference>
<name>A0A4Q2TXD8_9HYPH</name>
<dbReference type="FunFam" id="2.60.40.10:FF:000090">
    <property type="entry name" value="Protein-glutamine gamma-glutamyltransferase 2"/>
    <property type="match status" value="1"/>
</dbReference>
<dbReference type="SUPFAM" id="SSF49309">
    <property type="entry name" value="Transglutaminase, two C-terminal domains"/>
    <property type="match status" value="1"/>
</dbReference>
<dbReference type="InterPro" id="IPR050779">
    <property type="entry name" value="Transglutaminase"/>
</dbReference>
<dbReference type="Gene3D" id="2.60.40.10">
    <property type="entry name" value="Immunoglobulins"/>
    <property type="match status" value="1"/>
</dbReference>
<dbReference type="GO" id="GO:0003810">
    <property type="term" value="F:protein-glutamine gamma-glutamyltransferase activity"/>
    <property type="evidence" value="ECO:0007669"/>
    <property type="project" value="InterPro"/>
</dbReference>
<evidence type="ECO:0000313" key="3">
    <source>
        <dbReference type="Proteomes" id="UP000291088"/>
    </source>
</evidence>
<dbReference type="EMBL" id="SDVB01000072">
    <property type="protein sequence ID" value="RYC26144.1"/>
    <property type="molecule type" value="Genomic_DNA"/>
</dbReference>
<feature type="domain" description="Transglutaminase C-terminal" evidence="1">
    <location>
        <begin position="31"/>
        <end position="117"/>
    </location>
</feature>
<evidence type="ECO:0000313" key="2">
    <source>
        <dbReference type="EMBL" id="RYC26144.1"/>
    </source>
</evidence>
<proteinExistence type="predicted"/>
<dbReference type="Proteomes" id="UP000291088">
    <property type="component" value="Unassembled WGS sequence"/>
</dbReference>
<feature type="non-terminal residue" evidence="2">
    <location>
        <position position="1"/>
    </location>
</feature>
<sequence>DNMIQLVAVCEDKNGGHLIFDKVATMKNPPILLRISGNPTVNKPMTVDVIFSNPLEEEVTSSVLTAEGSGLLKAPLSFAVPSLKPNQRFITQFETIPYRPGQRCLLVDYSSNKFSDV</sequence>
<dbReference type="Pfam" id="PF00927">
    <property type="entry name" value="Transglut_C"/>
    <property type="match status" value="1"/>
</dbReference>
<dbReference type="InterPro" id="IPR013783">
    <property type="entry name" value="Ig-like_fold"/>
</dbReference>
<dbReference type="PANTHER" id="PTHR11590">
    <property type="entry name" value="PROTEIN-GLUTAMINE GAMMA-GLUTAMYLTRANSFERASE"/>
    <property type="match status" value="1"/>
</dbReference>
<dbReference type="AlphaFoldDB" id="A0A4Q2TXD8"/>
<accession>A0A4Q2TXD8</accession>
<protein>
    <recommendedName>
        <fullName evidence="1">Transglutaminase C-terminal domain-containing protein</fullName>
    </recommendedName>
</protein>
<gene>
    <name evidence="2" type="ORF">EUU22_01855</name>
</gene>
<evidence type="ECO:0000259" key="1">
    <source>
        <dbReference type="Pfam" id="PF00927"/>
    </source>
</evidence>
<dbReference type="RefSeq" id="WP_165351046.1">
    <property type="nucleotide sequence ID" value="NZ_SDVB01000072.1"/>
</dbReference>
<organism evidence="2 3">
    <name type="scientific">Ciceribacter ferrooxidans</name>
    <dbReference type="NCBI Taxonomy" id="2509717"/>
    <lineage>
        <taxon>Bacteria</taxon>
        <taxon>Pseudomonadati</taxon>
        <taxon>Pseudomonadota</taxon>
        <taxon>Alphaproteobacteria</taxon>
        <taxon>Hyphomicrobiales</taxon>
        <taxon>Rhizobiaceae</taxon>
        <taxon>Ciceribacter</taxon>
    </lineage>
</organism>
<dbReference type="InterPro" id="IPR008958">
    <property type="entry name" value="Transglutaminase_C"/>
</dbReference>
<comment type="caution">
    <text evidence="2">The sequence shown here is derived from an EMBL/GenBank/DDBJ whole genome shotgun (WGS) entry which is preliminary data.</text>
</comment>
<dbReference type="InterPro" id="IPR036238">
    <property type="entry name" value="Transglutaminase_C_sf"/>
</dbReference>
<feature type="non-terminal residue" evidence="2">
    <location>
        <position position="117"/>
    </location>
</feature>
<keyword evidence="3" id="KW-1185">Reference proteome</keyword>